<proteinExistence type="predicted"/>
<dbReference type="CDD" id="cd07377">
    <property type="entry name" value="WHTH_GntR"/>
    <property type="match status" value="1"/>
</dbReference>
<dbReference type="PROSITE" id="PS50949">
    <property type="entry name" value="HTH_GNTR"/>
    <property type="match status" value="1"/>
</dbReference>
<evidence type="ECO:0000259" key="4">
    <source>
        <dbReference type="PROSITE" id="PS50949"/>
    </source>
</evidence>
<keyword evidence="2" id="KW-0238">DNA-binding</keyword>
<protein>
    <recommendedName>
        <fullName evidence="4">HTH gntR-type domain-containing protein</fullName>
    </recommendedName>
</protein>
<accession>A0ABN8F2Y9</accession>
<dbReference type="Gene3D" id="1.10.10.10">
    <property type="entry name" value="Winged helix-like DNA-binding domain superfamily/Winged helix DNA-binding domain"/>
    <property type="match status" value="1"/>
</dbReference>
<evidence type="ECO:0000256" key="2">
    <source>
        <dbReference type="ARBA" id="ARBA00023125"/>
    </source>
</evidence>
<dbReference type="SUPFAM" id="SSF46785">
    <property type="entry name" value="Winged helix' DNA-binding domain"/>
    <property type="match status" value="1"/>
</dbReference>
<keyword evidence="3" id="KW-0804">Transcription</keyword>
<comment type="caution">
    <text evidence="5">The sequence shown here is derived from an EMBL/GenBank/DDBJ whole genome shotgun (WGS) entry which is preliminary data.</text>
</comment>
<dbReference type="InterPro" id="IPR028082">
    <property type="entry name" value="Peripla_BP_I"/>
</dbReference>
<gene>
    <name evidence="5" type="ORF">EMA8858_03921</name>
</gene>
<feature type="domain" description="HTH gntR-type" evidence="4">
    <location>
        <begin position="17"/>
        <end position="85"/>
    </location>
</feature>
<evidence type="ECO:0000256" key="1">
    <source>
        <dbReference type="ARBA" id="ARBA00023015"/>
    </source>
</evidence>
<dbReference type="PANTHER" id="PTHR38445">
    <property type="entry name" value="HTH-TYPE TRANSCRIPTIONAL REPRESSOR YTRA"/>
    <property type="match status" value="1"/>
</dbReference>
<evidence type="ECO:0000256" key="3">
    <source>
        <dbReference type="ARBA" id="ARBA00023163"/>
    </source>
</evidence>
<dbReference type="InterPro" id="IPR036390">
    <property type="entry name" value="WH_DNA-bd_sf"/>
</dbReference>
<dbReference type="EMBL" id="CAKLPY010000006">
    <property type="protein sequence ID" value="CAH0997787.1"/>
    <property type="molecule type" value="Genomic_DNA"/>
</dbReference>
<evidence type="ECO:0000313" key="5">
    <source>
        <dbReference type="EMBL" id="CAH0997787.1"/>
    </source>
</evidence>
<organism evidence="5 6">
    <name type="scientific">Emticicia aquatica</name>
    <dbReference type="NCBI Taxonomy" id="1681835"/>
    <lineage>
        <taxon>Bacteria</taxon>
        <taxon>Pseudomonadati</taxon>
        <taxon>Bacteroidota</taxon>
        <taxon>Cytophagia</taxon>
        <taxon>Cytophagales</taxon>
        <taxon>Leadbetterellaceae</taxon>
        <taxon>Emticicia</taxon>
    </lineage>
</organism>
<dbReference type="Pfam" id="PF00392">
    <property type="entry name" value="GntR"/>
    <property type="match status" value="1"/>
</dbReference>
<keyword evidence="6" id="KW-1185">Reference proteome</keyword>
<dbReference type="SUPFAM" id="SSF53822">
    <property type="entry name" value="Periplasmic binding protein-like I"/>
    <property type="match status" value="1"/>
</dbReference>
<dbReference type="SMART" id="SM00345">
    <property type="entry name" value="HTH_GNTR"/>
    <property type="match status" value="1"/>
</dbReference>
<keyword evidence="1" id="KW-0805">Transcription regulation</keyword>
<evidence type="ECO:0000313" key="6">
    <source>
        <dbReference type="Proteomes" id="UP000837932"/>
    </source>
</evidence>
<dbReference type="Gene3D" id="3.40.50.2300">
    <property type="match status" value="2"/>
</dbReference>
<dbReference type="RefSeq" id="WP_238808594.1">
    <property type="nucleotide sequence ID" value="NZ_CAKLPY010000006.1"/>
</dbReference>
<sequence>MKDLFEKIQELQYIPNYSKHEQIVNGIINAIDEKRISQGEMLPSVNVMIKEVGFARETIVKAYSELKNRGIIESKNRLGYFVSNGDTSQTLKVALLMFAFDTFQEIFYRNFREGLGENIHLDVYFHHNNIDVFETILTHINGKYGMYVISPIPHPKTKALLQTIPLNKFLMFDRYEPIEGDFCHITQEFEASSYKAFVEVADAIKQFDEMMFFYKPASIIPIEILRAYKKFLKDYNIKGFTSNEYKSGSLEKGKVYFTLSNLDLWAMLKDCKAKNFTLGKDIGILSHNDELVKEIVFDGITTYSVDFGEMGRKAAHYVLTREKIQETMPTVLIRRNSL</sequence>
<reference evidence="5" key="1">
    <citation type="submission" date="2021-12" db="EMBL/GenBank/DDBJ databases">
        <authorList>
            <person name="Rodrigo-Torres L."/>
            <person name="Arahal R. D."/>
            <person name="Lucena T."/>
        </authorList>
    </citation>
    <scope>NUCLEOTIDE SEQUENCE</scope>
    <source>
        <strain evidence="5">CECT 8858</strain>
    </source>
</reference>
<dbReference type="InterPro" id="IPR000524">
    <property type="entry name" value="Tscrpt_reg_HTH_GntR"/>
</dbReference>
<name>A0ABN8F2Y9_9BACT</name>
<dbReference type="InterPro" id="IPR036388">
    <property type="entry name" value="WH-like_DNA-bd_sf"/>
</dbReference>
<dbReference type="PANTHER" id="PTHR38445:SF10">
    <property type="entry name" value="GNTR-FAMILY TRANSCRIPTIONAL REGULATOR"/>
    <property type="match status" value="1"/>
</dbReference>
<dbReference type="Proteomes" id="UP000837932">
    <property type="component" value="Unassembled WGS sequence"/>
</dbReference>